<dbReference type="Proteomes" id="UP001454036">
    <property type="component" value="Unassembled WGS sequence"/>
</dbReference>
<organism evidence="1 2">
    <name type="scientific">Lithospermum erythrorhizon</name>
    <name type="common">Purple gromwell</name>
    <name type="synonym">Lithospermum officinale var. erythrorhizon</name>
    <dbReference type="NCBI Taxonomy" id="34254"/>
    <lineage>
        <taxon>Eukaryota</taxon>
        <taxon>Viridiplantae</taxon>
        <taxon>Streptophyta</taxon>
        <taxon>Embryophyta</taxon>
        <taxon>Tracheophyta</taxon>
        <taxon>Spermatophyta</taxon>
        <taxon>Magnoliopsida</taxon>
        <taxon>eudicotyledons</taxon>
        <taxon>Gunneridae</taxon>
        <taxon>Pentapetalae</taxon>
        <taxon>asterids</taxon>
        <taxon>lamiids</taxon>
        <taxon>Boraginales</taxon>
        <taxon>Boraginaceae</taxon>
        <taxon>Boraginoideae</taxon>
        <taxon>Lithospermeae</taxon>
        <taxon>Lithospermum</taxon>
    </lineage>
</organism>
<dbReference type="PANTHER" id="PTHR11439">
    <property type="entry name" value="GAG-POL-RELATED RETROTRANSPOSON"/>
    <property type="match status" value="1"/>
</dbReference>
<reference evidence="1 2" key="1">
    <citation type="submission" date="2024-01" db="EMBL/GenBank/DDBJ databases">
        <title>The complete chloroplast genome sequence of Lithospermum erythrorhizon: insights into the phylogenetic relationship among Boraginaceae species and the maternal lineages of purple gromwells.</title>
        <authorList>
            <person name="Okada T."/>
            <person name="Watanabe K."/>
        </authorList>
    </citation>
    <scope>NUCLEOTIDE SEQUENCE [LARGE SCALE GENOMIC DNA]</scope>
</reference>
<keyword evidence="2" id="KW-1185">Reference proteome</keyword>
<dbReference type="CDD" id="cd09272">
    <property type="entry name" value="RNase_HI_RT_Ty1"/>
    <property type="match status" value="1"/>
</dbReference>
<evidence type="ECO:0000313" key="2">
    <source>
        <dbReference type="Proteomes" id="UP001454036"/>
    </source>
</evidence>
<accession>A0AAV3QUH5</accession>
<evidence type="ECO:0000313" key="1">
    <source>
        <dbReference type="EMBL" id="GAA0166656.1"/>
    </source>
</evidence>
<gene>
    <name evidence="1" type="ORF">LIER_21764</name>
</gene>
<protein>
    <submittedName>
        <fullName evidence="1">Uncharacterized protein</fullName>
    </submittedName>
</protein>
<comment type="caution">
    <text evidence="1">The sequence shown here is derived from an EMBL/GenBank/DDBJ whole genome shotgun (WGS) entry which is preliminary data.</text>
</comment>
<dbReference type="AlphaFoldDB" id="A0AAV3QUH5"/>
<proteinExistence type="predicted"/>
<name>A0AAV3QUH5_LITER</name>
<dbReference type="EMBL" id="BAABME010005807">
    <property type="protein sequence ID" value="GAA0166656.1"/>
    <property type="molecule type" value="Genomic_DNA"/>
</dbReference>
<sequence>MHYLHKTATQCILIQGSTKLNLEVFSNIDWAVCPTIPRSVIGYIIKLGQSPISWKSKKQSTVSRSSAEVEYRVMAQASAKVTCYSHCQKNPVFHERTTDIDIDCHFTREKVMEGLIILAHLPTTDQVVDLHTKILRSLQHNYLLNKLGLLPFTAQSTCGGVEYIA</sequence>
<dbReference type="PANTHER" id="PTHR11439:SF498">
    <property type="entry name" value="DNAK FAMILY PROTEIN"/>
    <property type="match status" value="1"/>
</dbReference>